<dbReference type="InterPro" id="IPR029045">
    <property type="entry name" value="ClpP/crotonase-like_dom_sf"/>
</dbReference>
<dbReference type="Pfam" id="PF03572">
    <property type="entry name" value="Peptidase_S41"/>
    <property type="match status" value="1"/>
</dbReference>
<keyword evidence="8" id="KW-1185">Reference proteome</keyword>
<evidence type="ECO:0000256" key="2">
    <source>
        <dbReference type="ARBA" id="ARBA00022670"/>
    </source>
</evidence>
<comment type="similarity">
    <text evidence="1 5">Belongs to the peptidase S41A family.</text>
</comment>
<evidence type="ECO:0000256" key="3">
    <source>
        <dbReference type="ARBA" id="ARBA00022801"/>
    </source>
</evidence>
<dbReference type="CDD" id="cd07560">
    <property type="entry name" value="Peptidase_S41_CPP"/>
    <property type="match status" value="1"/>
</dbReference>
<dbReference type="Pfam" id="PF22694">
    <property type="entry name" value="CtpB_N-like"/>
    <property type="match status" value="1"/>
</dbReference>
<accession>A0ABW4SBQ3</accession>
<organism evidence="7 8">
    <name type="scientific">Sporosarcina siberiensis</name>
    <dbReference type="NCBI Taxonomy" id="1365606"/>
    <lineage>
        <taxon>Bacteria</taxon>
        <taxon>Bacillati</taxon>
        <taxon>Bacillota</taxon>
        <taxon>Bacilli</taxon>
        <taxon>Bacillales</taxon>
        <taxon>Caryophanaceae</taxon>
        <taxon>Sporosarcina</taxon>
    </lineage>
</organism>
<dbReference type="InterPro" id="IPR001478">
    <property type="entry name" value="PDZ"/>
</dbReference>
<dbReference type="InterPro" id="IPR036034">
    <property type="entry name" value="PDZ_sf"/>
</dbReference>
<dbReference type="RefSeq" id="WP_381535561.1">
    <property type="nucleotide sequence ID" value="NZ_JBHUGI010000004.1"/>
</dbReference>
<dbReference type="NCBIfam" id="TIGR00225">
    <property type="entry name" value="prc"/>
    <property type="match status" value="1"/>
</dbReference>
<dbReference type="InterPro" id="IPR005151">
    <property type="entry name" value="Tail-specific_protease"/>
</dbReference>
<reference evidence="8" key="1">
    <citation type="journal article" date="2019" name="Int. J. Syst. Evol. Microbiol.">
        <title>The Global Catalogue of Microorganisms (GCM) 10K type strain sequencing project: providing services to taxonomists for standard genome sequencing and annotation.</title>
        <authorList>
            <consortium name="The Broad Institute Genomics Platform"/>
            <consortium name="The Broad Institute Genome Sequencing Center for Infectious Disease"/>
            <person name="Wu L."/>
            <person name="Ma J."/>
        </authorList>
    </citation>
    <scope>NUCLEOTIDE SEQUENCE [LARGE SCALE GENOMIC DNA]</scope>
    <source>
        <strain evidence="8">CGMCC 4.7177</strain>
    </source>
</reference>
<dbReference type="Pfam" id="PF01471">
    <property type="entry name" value="PG_binding_1"/>
    <property type="match status" value="1"/>
</dbReference>
<dbReference type="SMART" id="SM00245">
    <property type="entry name" value="TSPc"/>
    <property type="match status" value="1"/>
</dbReference>
<evidence type="ECO:0000256" key="5">
    <source>
        <dbReference type="RuleBase" id="RU004404"/>
    </source>
</evidence>
<dbReference type="Pfam" id="PF17820">
    <property type="entry name" value="PDZ_6"/>
    <property type="match status" value="1"/>
</dbReference>
<name>A0ABW4SBQ3_9BACL</name>
<dbReference type="Gene3D" id="3.30.750.44">
    <property type="match status" value="1"/>
</dbReference>
<evidence type="ECO:0000313" key="7">
    <source>
        <dbReference type="EMBL" id="MFD1926912.1"/>
    </source>
</evidence>
<dbReference type="Gene3D" id="2.30.42.10">
    <property type="match status" value="1"/>
</dbReference>
<dbReference type="SMART" id="SM00228">
    <property type="entry name" value="PDZ"/>
    <property type="match status" value="1"/>
</dbReference>
<dbReference type="PANTHER" id="PTHR32060">
    <property type="entry name" value="TAIL-SPECIFIC PROTEASE"/>
    <property type="match status" value="1"/>
</dbReference>
<evidence type="ECO:0000259" key="6">
    <source>
        <dbReference type="PROSITE" id="PS50106"/>
    </source>
</evidence>
<dbReference type="InterPro" id="IPR002477">
    <property type="entry name" value="Peptidoglycan-bd-like"/>
</dbReference>
<dbReference type="Gene3D" id="3.90.226.10">
    <property type="entry name" value="2-enoyl-CoA Hydratase, Chain A, domain 1"/>
    <property type="match status" value="1"/>
</dbReference>
<dbReference type="PROSITE" id="PS50106">
    <property type="entry name" value="PDZ"/>
    <property type="match status" value="1"/>
</dbReference>
<dbReference type="InterPro" id="IPR041489">
    <property type="entry name" value="PDZ_6"/>
</dbReference>
<dbReference type="InterPro" id="IPR055210">
    <property type="entry name" value="CtpA/B_N"/>
</dbReference>
<dbReference type="InterPro" id="IPR036365">
    <property type="entry name" value="PGBD-like_sf"/>
</dbReference>
<dbReference type="Gene3D" id="1.10.101.10">
    <property type="entry name" value="PGBD-like superfamily/PGBD"/>
    <property type="match status" value="1"/>
</dbReference>
<dbReference type="SUPFAM" id="SSF52096">
    <property type="entry name" value="ClpP/crotonase"/>
    <property type="match status" value="1"/>
</dbReference>
<dbReference type="SUPFAM" id="SSF47090">
    <property type="entry name" value="PGBD-like"/>
    <property type="match status" value="1"/>
</dbReference>
<keyword evidence="4 5" id="KW-0720">Serine protease</keyword>
<sequence>MRRFQVFLFTIVAVAVVLFVLVNGTFSKEGSVDGAPNVAVSVIDEAFSIIQERAVYPVNEKMITEGALRGMADSIGDLYSTYLTADEAAAHKESLAGERIGIGAEITRTNGKFVIVAPVKSSPADKAGLRPYDEIVQIDGERVDGDTLQDVVRRIRGKKGTTVSMTIFRPDLNKHLELSVTRDVIAVKTVSSEVIQNNERKVGYISITTFGAETAAEWQKETDKLVESGVQGLIIDVRGNPGGYLHSVAEIAGSLLPEKTVFTFMQDAKGIMTPLVVEKSEEHTFNEKLKKMPVVLLQDKGSASASEVLSGALKDLKRGYIAGTTSFGKGTVQETIDLSNGGEVKLSTAKWLTPKERWIHGKGVAADLEVEQSDLFDEHIRIVTGEFKEGDFNEDIAYAQRLLLALGYNVGREDGYYDEKTTEAVKKFRTDAKVDTKNLMDRKFFLTMKTKVEEYRNNRENDEQFQMALSYMNHEIDN</sequence>
<gene>
    <name evidence="7" type="ORF">ACFSFY_02325</name>
</gene>
<dbReference type="Proteomes" id="UP001597218">
    <property type="component" value="Unassembled WGS sequence"/>
</dbReference>
<feature type="domain" description="PDZ" evidence="6">
    <location>
        <begin position="87"/>
        <end position="156"/>
    </location>
</feature>
<evidence type="ECO:0000256" key="4">
    <source>
        <dbReference type="ARBA" id="ARBA00022825"/>
    </source>
</evidence>
<dbReference type="InterPro" id="IPR004447">
    <property type="entry name" value="Peptidase_S41A"/>
</dbReference>
<dbReference type="EMBL" id="JBHUGI010000004">
    <property type="protein sequence ID" value="MFD1926912.1"/>
    <property type="molecule type" value="Genomic_DNA"/>
</dbReference>
<dbReference type="CDD" id="cd06782">
    <property type="entry name" value="cpPDZ_CPP-like"/>
    <property type="match status" value="1"/>
</dbReference>
<evidence type="ECO:0000256" key="1">
    <source>
        <dbReference type="ARBA" id="ARBA00009179"/>
    </source>
</evidence>
<keyword evidence="2 5" id="KW-0645">Protease</keyword>
<dbReference type="PANTHER" id="PTHR32060:SF30">
    <property type="entry name" value="CARBOXY-TERMINAL PROCESSING PROTEASE CTPA"/>
    <property type="match status" value="1"/>
</dbReference>
<evidence type="ECO:0000313" key="8">
    <source>
        <dbReference type="Proteomes" id="UP001597218"/>
    </source>
</evidence>
<dbReference type="SUPFAM" id="SSF50156">
    <property type="entry name" value="PDZ domain-like"/>
    <property type="match status" value="1"/>
</dbReference>
<proteinExistence type="inferred from homology"/>
<comment type="caution">
    <text evidence="7">The sequence shown here is derived from an EMBL/GenBank/DDBJ whole genome shotgun (WGS) entry which is preliminary data.</text>
</comment>
<keyword evidence="3 5" id="KW-0378">Hydrolase</keyword>
<dbReference type="InterPro" id="IPR036366">
    <property type="entry name" value="PGBDSf"/>
</dbReference>
<protein>
    <submittedName>
        <fullName evidence="7">S41 family peptidase</fullName>
    </submittedName>
</protein>